<accession>U6GP42</accession>
<dbReference type="Proteomes" id="UP000018201">
    <property type="component" value="Unassembled WGS sequence"/>
</dbReference>
<dbReference type="AlphaFoldDB" id="U6GP42"/>
<evidence type="ECO:0000313" key="2">
    <source>
        <dbReference type="EMBL" id="CDI81347.1"/>
    </source>
</evidence>
<dbReference type="VEuPathDB" id="ToxoDB:EPH_0036020"/>
<reference evidence="2" key="2">
    <citation type="submission" date="2013-10" db="EMBL/GenBank/DDBJ databases">
        <authorList>
            <person name="Aslett M."/>
        </authorList>
    </citation>
    <scope>NUCLEOTIDE SEQUENCE [LARGE SCALE GENOMIC DNA]</scope>
    <source>
        <strain evidence="2">Houghton</strain>
    </source>
</reference>
<feature type="compositionally biased region" description="Polar residues" evidence="1">
    <location>
        <begin position="269"/>
        <end position="296"/>
    </location>
</feature>
<evidence type="ECO:0000256" key="1">
    <source>
        <dbReference type="SAM" id="MobiDB-lite"/>
    </source>
</evidence>
<feature type="compositionally biased region" description="Polar residues" evidence="1">
    <location>
        <begin position="194"/>
        <end position="207"/>
    </location>
</feature>
<feature type="compositionally biased region" description="Polar residues" evidence="1">
    <location>
        <begin position="337"/>
        <end position="346"/>
    </location>
</feature>
<feature type="compositionally biased region" description="Basic and acidic residues" evidence="1">
    <location>
        <begin position="885"/>
        <end position="894"/>
    </location>
</feature>
<evidence type="ECO:0000313" key="3">
    <source>
        <dbReference type="Proteomes" id="UP000018201"/>
    </source>
</evidence>
<proteinExistence type="predicted"/>
<feature type="region of interest" description="Disordered" evidence="1">
    <location>
        <begin position="642"/>
        <end position="661"/>
    </location>
</feature>
<feature type="region of interest" description="Disordered" evidence="1">
    <location>
        <begin position="172"/>
        <end position="310"/>
    </location>
</feature>
<sequence length="965" mass="106551">MQTHGMKVLEREAYTEMMNFNLFFRLASNSSTPVFSDGVNHRKNASTPPPRPNDLLGVLHVPLHCVNITERQQEVKLRLPVTHLSPNSKNHAGLPGQIEAEGEQELAAVLSPTASLETLEKHFVDGLSASTTGANRCNVMLFRLSGSGGSFLPTSDAILQAALAAPASPSIASTTLQRSVNPCEPQDNDKRTQRNQCPNGPQAQQDATKAETLPGNEAPYSSNSNLEPLGNARAVGGCRHDAPISHEQCSNSAATPTESSGKDVGKQLVSPSRRQQTAADIARSTASVASNHLPTEQQRQRHQRRQQELSVAAVLAASAIAAAARGERDRSSRSSTSKKPQQSQRLVSGLGLRSTQRPSSVCGVVASNRTFIEQQNSGNLSLHSHSVSCSRTRVLQERWAPAAGKTTAERTTEFSGEPELSPDDSVSVRGDDTHRLAATLANSGAKSAHSVASCMPIEGLVPLDSSVRLPSLSDDPKAVKWLSVQAARQQDHLTKRLVLLVWAQAAQVKRHRRVTQALRLARVSESVSQKAAQQYQLLLLGWLSLRAHSQQRLCQNQHEKQCQSTVREERSQEAMGYRDRESEHQVQELIQLVEGLQKQVQARDDWCKHLERRSSEEQHKHTQELGALRQQIIELQEELKQKSCKDISPPAQHGDDKERQRVQHELDRISKERRQLQLLAAEHAKAKACAEEEQMRLQNELAANQERTRDLEHQLLLVDQQLVGILNQATAHGETPTGLTQLGPSPPLGTWALKKLQGMRETLRGIDGKEPLSRTAQTRRQPPLEAATFAPLQKLSQDSGHAEDAICQIPSLTEQQHGFRTLCQQRPTTPQYHHPTHVVQEAQASPPMSQLPESDLKHPQQQQAGPWADERRESSPSGYQSKEQQPGERQHADVQPEVGNGGDLKTAGEGRQQRLCMPQGAHILPRSQELKEHLNRQRTHRQQLLQHGCAELCTVFLPVAFEARD</sequence>
<reference evidence="2" key="1">
    <citation type="submission" date="2013-10" db="EMBL/GenBank/DDBJ databases">
        <title>Genomic analysis of the causative agents of coccidiosis in chickens.</title>
        <authorList>
            <person name="Reid A.J."/>
            <person name="Blake D."/>
            <person name="Billington K."/>
            <person name="Browne H."/>
            <person name="Dunn M."/>
            <person name="Hung S."/>
            <person name="Kawahara F."/>
            <person name="Miranda-Saavedra D."/>
            <person name="Mourier T."/>
            <person name="Nagra H."/>
            <person name="Otto T.D."/>
            <person name="Rawlings N."/>
            <person name="Sanchez A."/>
            <person name="Sanders M."/>
            <person name="Subramaniam C."/>
            <person name="Tay Y."/>
            <person name="Dear P."/>
            <person name="Doerig C."/>
            <person name="Gruber A."/>
            <person name="Parkinson J."/>
            <person name="Shirley M."/>
            <person name="Wan K.L."/>
            <person name="Berriman M."/>
            <person name="Tomley F."/>
            <person name="Pain A."/>
        </authorList>
    </citation>
    <scope>NUCLEOTIDE SEQUENCE [LARGE SCALE GENOMIC DNA]</scope>
    <source>
        <strain evidence="2">Houghton</strain>
    </source>
</reference>
<feature type="region of interest" description="Disordered" evidence="1">
    <location>
        <begin position="840"/>
        <end position="908"/>
    </location>
</feature>
<organism evidence="2 3">
    <name type="scientific">Eimeria praecox</name>
    <dbReference type="NCBI Taxonomy" id="51316"/>
    <lineage>
        <taxon>Eukaryota</taxon>
        <taxon>Sar</taxon>
        <taxon>Alveolata</taxon>
        <taxon>Apicomplexa</taxon>
        <taxon>Conoidasida</taxon>
        <taxon>Coccidia</taxon>
        <taxon>Eucoccidiorida</taxon>
        <taxon>Eimeriorina</taxon>
        <taxon>Eimeriidae</taxon>
        <taxon>Eimeria</taxon>
    </lineage>
</organism>
<dbReference type="EMBL" id="HG692035">
    <property type="protein sequence ID" value="CDI81347.1"/>
    <property type="molecule type" value="Genomic_DNA"/>
</dbReference>
<gene>
    <name evidence="2" type="ORF">EPH_0036020</name>
</gene>
<name>U6GP42_9EIME</name>
<protein>
    <submittedName>
        <fullName evidence="2">Uncharacterized protein</fullName>
    </submittedName>
</protein>
<feature type="compositionally biased region" description="Polar residues" evidence="1">
    <location>
        <begin position="842"/>
        <end position="852"/>
    </location>
</feature>
<feature type="region of interest" description="Disordered" evidence="1">
    <location>
        <begin position="322"/>
        <end position="359"/>
    </location>
</feature>
<feature type="region of interest" description="Disordered" evidence="1">
    <location>
        <begin position="765"/>
        <end position="785"/>
    </location>
</feature>
<feature type="compositionally biased region" description="Polar residues" evidence="1">
    <location>
        <begin position="875"/>
        <end position="884"/>
    </location>
</feature>
<keyword evidence="3" id="KW-1185">Reference proteome</keyword>
<feature type="region of interest" description="Disordered" evidence="1">
    <location>
        <begin position="401"/>
        <end position="429"/>
    </location>
</feature>
<feature type="compositionally biased region" description="Polar residues" evidence="1">
    <location>
        <begin position="247"/>
        <end position="259"/>
    </location>
</feature>
<dbReference type="OrthoDB" id="346280at2759"/>